<dbReference type="RefSeq" id="WP_343918742.1">
    <property type="nucleotide sequence ID" value="NZ_BAAAJT010000002.1"/>
</dbReference>
<organism evidence="2 3">
    <name type="scientific">Nocardioides aestuarii</name>
    <dbReference type="NCBI Taxonomy" id="252231"/>
    <lineage>
        <taxon>Bacteria</taxon>
        <taxon>Bacillati</taxon>
        <taxon>Actinomycetota</taxon>
        <taxon>Actinomycetes</taxon>
        <taxon>Propionibacteriales</taxon>
        <taxon>Nocardioidaceae</taxon>
        <taxon>Nocardioides</taxon>
    </lineage>
</organism>
<keyword evidence="1" id="KW-1133">Transmembrane helix</keyword>
<evidence type="ECO:0000313" key="3">
    <source>
        <dbReference type="Proteomes" id="UP001597351"/>
    </source>
</evidence>
<evidence type="ECO:0000313" key="2">
    <source>
        <dbReference type="EMBL" id="MFD1947548.1"/>
    </source>
</evidence>
<sequence length="82" mass="8845">MTQTSSRPPATALSWAILAAVVASLVFVSLMIGPMFAGIAGFWLVGAWAAFWLIRLAVRYGVSDALQAHRAAQDPERSELTR</sequence>
<feature type="transmembrane region" description="Helical" evidence="1">
    <location>
        <begin position="38"/>
        <end position="58"/>
    </location>
</feature>
<name>A0ABW4TM50_9ACTN</name>
<keyword evidence="1" id="KW-0812">Transmembrane</keyword>
<reference evidence="3" key="1">
    <citation type="journal article" date="2019" name="Int. J. Syst. Evol. Microbiol.">
        <title>The Global Catalogue of Microorganisms (GCM) 10K type strain sequencing project: providing services to taxonomists for standard genome sequencing and annotation.</title>
        <authorList>
            <consortium name="The Broad Institute Genomics Platform"/>
            <consortium name="The Broad Institute Genome Sequencing Center for Infectious Disease"/>
            <person name="Wu L."/>
            <person name="Ma J."/>
        </authorList>
    </citation>
    <scope>NUCLEOTIDE SEQUENCE [LARGE SCALE GENOMIC DNA]</scope>
    <source>
        <strain evidence="3">CGMCC 1.12477</strain>
    </source>
</reference>
<dbReference type="EMBL" id="JBHUGD010000003">
    <property type="protein sequence ID" value="MFD1947548.1"/>
    <property type="molecule type" value="Genomic_DNA"/>
</dbReference>
<keyword evidence="3" id="KW-1185">Reference proteome</keyword>
<evidence type="ECO:0000256" key="1">
    <source>
        <dbReference type="SAM" id="Phobius"/>
    </source>
</evidence>
<proteinExistence type="predicted"/>
<keyword evidence="1" id="KW-0472">Membrane</keyword>
<feature type="transmembrane region" description="Helical" evidence="1">
    <location>
        <begin position="12"/>
        <end position="32"/>
    </location>
</feature>
<gene>
    <name evidence="2" type="ORF">ACFSDE_12160</name>
</gene>
<protein>
    <submittedName>
        <fullName evidence="2">Uncharacterized protein</fullName>
    </submittedName>
</protein>
<dbReference type="Proteomes" id="UP001597351">
    <property type="component" value="Unassembled WGS sequence"/>
</dbReference>
<comment type="caution">
    <text evidence="2">The sequence shown here is derived from an EMBL/GenBank/DDBJ whole genome shotgun (WGS) entry which is preliminary data.</text>
</comment>
<accession>A0ABW4TM50</accession>